<reference evidence="1" key="1">
    <citation type="submission" date="2021-02" db="EMBL/GenBank/DDBJ databases">
        <authorList>
            <consortium name="DOE Joint Genome Institute"/>
            <person name="Ahrendt S."/>
            <person name="Looney B.P."/>
            <person name="Miyauchi S."/>
            <person name="Morin E."/>
            <person name="Drula E."/>
            <person name="Courty P.E."/>
            <person name="Chicoki N."/>
            <person name="Fauchery L."/>
            <person name="Kohler A."/>
            <person name="Kuo A."/>
            <person name="Labutti K."/>
            <person name="Pangilinan J."/>
            <person name="Lipzen A."/>
            <person name="Riley R."/>
            <person name="Andreopoulos W."/>
            <person name="He G."/>
            <person name="Johnson J."/>
            <person name="Barry K.W."/>
            <person name="Grigoriev I.V."/>
            <person name="Nagy L."/>
            <person name="Hibbett D."/>
            <person name="Henrissat B."/>
            <person name="Matheny P.B."/>
            <person name="Labbe J."/>
            <person name="Martin F."/>
        </authorList>
    </citation>
    <scope>NUCLEOTIDE SEQUENCE</scope>
    <source>
        <strain evidence="1">FP105234-sp</strain>
    </source>
</reference>
<dbReference type="Proteomes" id="UP000814033">
    <property type="component" value="Unassembled WGS sequence"/>
</dbReference>
<name>A0ACB8S795_9AGAM</name>
<evidence type="ECO:0000313" key="1">
    <source>
        <dbReference type="EMBL" id="KAI0052479.1"/>
    </source>
</evidence>
<sequence length="68" mass="7564">MLAARTLRLAPRTALLATRSIQTKPYTGMPFDYSNKRSFGIKFVGILTTGFAVPFIASYYQLWKAGST</sequence>
<keyword evidence="2" id="KW-1185">Reference proteome</keyword>
<gene>
    <name evidence="1" type="ORF">FA95DRAFT_1675167</name>
</gene>
<organism evidence="1 2">
    <name type="scientific">Auriscalpium vulgare</name>
    <dbReference type="NCBI Taxonomy" id="40419"/>
    <lineage>
        <taxon>Eukaryota</taxon>
        <taxon>Fungi</taxon>
        <taxon>Dikarya</taxon>
        <taxon>Basidiomycota</taxon>
        <taxon>Agaricomycotina</taxon>
        <taxon>Agaricomycetes</taxon>
        <taxon>Russulales</taxon>
        <taxon>Auriscalpiaceae</taxon>
        <taxon>Auriscalpium</taxon>
    </lineage>
</organism>
<dbReference type="EMBL" id="MU275845">
    <property type="protein sequence ID" value="KAI0052479.1"/>
    <property type="molecule type" value="Genomic_DNA"/>
</dbReference>
<comment type="caution">
    <text evidence="1">The sequence shown here is derived from an EMBL/GenBank/DDBJ whole genome shotgun (WGS) entry which is preliminary data.</text>
</comment>
<protein>
    <submittedName>
        <fullName evidence="1">Uncharacterized protein</fullName>
    </submittedName>
</protein>
<proteinExistence type="predicted"/>
<reference evidence="1" key="2">
    <citation type="journal article" date="2022" name="New Phytol.">
        <title>Evolutionary transition to the ectomycorrhizal habit in the genomes of a hyperdiverse lineage of mushroom-forming fungi.</title>
        <authorList>
            <person name="Looney B."/>
            <person name="Miyauchi S."/>
            <person name="Morin E."/>
            <person name="Drula E."/>
            <person name="Courty P.E."/>
            <person name="Kohler A."/>
            <person name="Kuo A."/>
            <person name="LaButti K."/>
            <person name="Pangilinan J."/>
            <person name="Lipzen A."/>
            <person name="Riley R."/>
            <person name="Andreopoulos W."/>
            <person name="He G."/>
            <person name="Johnson J."/>
            <person name="Nolan M."/>
            <person name="Tritt A."/>
            <person name="Barry K.W."/>
            <person name="Grigoriev I.V."/>
            <person name="Nagy L.G."/>
            <person name="Hibbett D."/>
            <person name="Henrissat B."/>
            <person name="Matheny P.B."/>
            <person name="Labbe J."/>
            <person name="Martin F.M."/>
        </authorList>
    </citation>
    <scope>NUCLEOTIDE SEQUENCE</scope>
    <source>
        <strain evidence="1">FP105234-sp</strain>
    </source>
</reference>
<evidence type="ECO:0000313" key="2">
    <source>
        <dbReference type="Proteomes" id="UP000814033"/>
    </source>
</evidence>
<accession>A0ACB8S795</accession>